<comment type="similarity">
    <text evidence="2">Belongs to the BPI/LBP/Plunc superfamily. BPI/LBP family.</text>
</comment>
<dbReference type="AlphaFoldDB" id="A0A6S7IKB8"/>
<keyword evidence="4" id="KW-1015">Disulfide bond</keyword>
<dbReference type="Pfam" id="PF02886">
    <property type="entry name" value="LBP_BPI_CETP_C"/>
    <property type="match status" value="1"/>
</dbReference>
<dbReference type="Pfam" id="PF01273">
    <property type="entry name" value="LBP_BPI_CETP"/>
    <property type="match status" value="1"/>
</dbReference>
<dbReference type="FunFam" id="3.15.20.10:FF:000001">
    <property type="entry name" value="Phospholipid transfer protein"/>
    <property type="match status" value="1"/>
</dbReference>
<dbReference type="SUPFAM" id="SSF55394">
    <property type="entry name" value="Bactericidal permeability-increasing protein, BPI"/>
    <property type="match status" value="2"/>
</dbReference>
<keyword evidence="7" id="KW-1185">Reference proteome</keyword>
<evidence type="ECO:0000313" key="7">
    <source>
        <dbReference type="Proteomes" id="UP001152795"/>
    </source>
</evidence>
<dbReference type="Gene3D" id="3.15.20.10">
    <property type="entry name" value="Bactericidal permeability-increasing protein, domain 2"/>
    <property type="match status" value="1"/>
</dbReference>
<keyword evidence="5" id="KW-0325">Glycoprotein</keyword>
<dbReference type="InterPro" id="IPR001124">
    <property type="entry name" value="Lipid-bd_serum_glycop_C"/>
</dbReference>
<evidence type="ECO:0000256" key="3">
    <source>
        <dbReference type="ARBA" id="ARBA00022525"/>
    </source>
</evidence>
<dbReference type="InterPro" id="IPR032942">
    <property type="entry name" value="BPI/LBP/Plunc"/>
</dbReference>
<gene>
    <name evidence="6" type="ORF">PACLA_8A047373</name>
</gene>
<dbReference type="PIRSF" id="PIRSF002417">
    <property type="entry name" value="Lipid_binding_protein"/>
    <property type="match status" value="1"/>
</dbReference>
<dbReference type="EMBL" id="CACRXK020005499">
    <property type="protein sequence ID" value="CAB4006411.1"/>
    <property type="molecule type" value="Genomic_DNA"/>
</dbReference>
<dbReference type="SMART" id="SM00329">
    <property type="entry name" value="BPI2"/>
    <property type="match status" value="1"/>
</dbReference>
<reference evidence="6" key="1">
    <citation type="submission" date="2020-04" db="EMBL/GenBank/DDBJ databases">
        <authorList>
            <person name="Alioto T."/>
            <person name="Alioto T."/>
            <person name="Gomez Garrido J."/>
        </authorList>
    </citation>
    <scope>NUCLEOTIDE SEQUENCE</scope>
    <source>
        <strain evidence="6">A484AB</strain>
    </source>
</reference>
<keyword evidence="3" id="KW-0964">Secreted</keyword>
<evidence type="ECO:0000256" key="2">
    <source>
        <dbReference type="ARBA" id="ARBA00007292"/>
    </source>
</evidence>
<dbReference type="GO" id="GO:0005615">
    <property type="term" value="C:extracellular space"/>
    <property type="evidence" value="ECO:0007669"/>
    <property type="project" value="InterPro"/>
</dbReference>
<dbReference type="Proteomes" id="UP001152795">
    <property type="component" value="Unassembled WGS sequence"/>
</dbReference>
<dbReference type="InterPro" id="IPR030675">
    <property type="entry name" value="BPI/LBP"/>
</dbReference>
<protein>
    <submittedName>
        <fullName evidence="6">Lipopolysaccharide-binding -like</fullName>
    </submittedName>
</protein>
<evidence type="ECO:0000256" key="5">
    <source>
        <dbReference type="ARBA" id="ARBA00023180"/>
    </source>
</evidence>
<dbReference type="InterPro" id="IPR017942">
    <property type="entry name" value="Lipid-bd_serum_glycop_N"/>
</dbReference>
<comment type="caution">
    <text evidence="6">The sequence shown here is derived from an EMBL/GenBank/DDBJ whole genome shotgun (WGS) entry which is preliminary data.</text>
</comment>
<dbReference type="OrthoDB" id="10255543at2759"/>
<dbReference type="GO" id="GO:0008289">
    <property type="term" value="F:lipid binding"/>
    <property type="evidence" value="ECO:0007669"/>
    <property type="project" value="InterPro"/>
</dbReference>
<dbReference type="SMART" id="SM00328">
    <property type="entry name" value="BPI1"/>
    <property type="match status" value="1"/>
</dbReference>
<name>A0A6S7IKB8_PARCT</name>
<evidence type="ECO:0000256" key="4">
    <source>
        <dbReference type="ARBA" id="ARBA00023157"/>
    </source>
</evidence>
<accession>A0A6S7IKB8</accession>
<evidence type="ECO:0000256" key="1">
    <source>
        <dbReference type="ARBA" id="ARBA00004613"/>
    </source>
</evidence>
<dbReference type="PANTHER" id="PTHR10504:SF131">
    <property type="entry name" value="BPI2 DOMAIN-CONTAINING PROTEIN"/>
    <property type="match status" value="1"/>
</dbReference>
<organism evidence="6 7">
    <name type="scientific">Paramuricea clavata</name>
    <name type="common">Red gorgonian</name>
    <name type="synonym">Violescent sea-whip</name>
    <dbReference type="NCBI Taxonomy" id="317549"/>
    <lineage>
        <taxon>Eukaryota</taxon>
        <taxon>Metazoa</taxon>
        <taxon>Cnidaria</taxon>
        <taxon>Anthozoa</taxon>
        <taxon>Octocorallia</taxon>
        <taxon>Malacalcyonacea</taxon>
        <taxon>Plexauridae</taxon>
        <taxon>Paramuricea</taxon>
    </lineage>
</organism>
<dbReference type="InterPro" id="IPR017943">
    <property type="entry name" value="Bactericidal_perm-incr_a/b_dom"/>
</dbReference>
<comment type="subcellular location">
    <subcellularLocation>
        <location evidence="1">Secreted</location>
    </subcellularLocation>
</comment>
<dbReference type="Gene3D" id="3.15.10.10">
    <property type="entry name" value="Bactericidal permeability-increasing protein, domain 1"/>
    <property type="match status" value="1"/>
</dbReference>
<dbReference type="PANTHER" id="PTHR10504">
    <property type="entry name" value="BACTERICIDAL PERMEABILITY-INCREASING BPI PROTEIN-RELATED"/>
    <property type="match status" value="1"/>
</dbReference>
<evidence type="ECO:0000313" key="6">
    <source>
        <dbReference type="EMBL" id="CAB4006411.1"/>
    </source>
</evidence>
<dbReference type="FunFam" id="3.15.10.10:FF:000001">
    <property type="entry name" value="phospholipid transfer protein-like"/>
    <property type="match status" value="1"/>
</dbReference>
<sequence length="509" mass="56002">MTCELRVYSTSSYCRMENIILTLLLVLTSILSAVGTNPGIVIRVNNQGLAYVDSVAIQVLVNKLKTTTIKDYSGETSTPLGDFEYDLTNLHNTGASIAKSSFKTVPGVGLDLSASGVYVAFTGNWHYRKTHWPHVSDSGTFDMSASDISFSLTAKIGTEKGRPSITTASCSDNVGDLNIKFHGGASWLYNLFRSKIADSIKSQLNNLICEEATKAINEDAEKELATFPVRKKLDKYALIDYSFIEPPLFEENYMDVRLKGELMSATHPTESGLTPPVIPANQTCTKMICLYITDYVLNTAGQVYYKENFFNATVNASQVPPSFKYQLNTNLLKLLGLSKVYAEYPDRPLFLHLYCTKPPSMNTQPTGINFAITGNVEVYVFTKENKLVFLFSLVADLTGSGAARVNGTILQGSVSKFSVTFAVLKSAVGDIKPNIGLMNILLHVLAENTIIKELNEKGKKGIPLPVLDNVQLEDADIYFGKNFFSFDTDLKYTGPLKVPNKIKKIPILA</sequence>
<proteinExistence type="inferred from homology"/>